<dbReference type="AlphaFoldDB" id="A0A0C9VEN1"/>
<proteinExistence type="predicted"/>
<sequence length="107" mass="11717">MTRLFDQLGLPPAADAVMRQLQKAGPVESPHPAHVYDILLLGEFTAAKVDDRNIASLILQGSSSTIESREHIHRAARHGFAPVQYKLGHSYEFASPPIRSCPCNTTP</sequence>
<name>A0A0C9VEN1_SPHS4</name>
<protein>
    <submittedName>
        <fullName evidence="1">Unplaced genomic scaffold SPHSTscaffold_74, whole genome shotgun sequence</fullName>
    </submittedName>
</protein>
<reference evidence="1 2" key="1">
    <citation type="submission" date="2014-06" db="EMBL/GenBank/DDBJ databases">
        <title>Evolutionary Origins and Diversification of the Mycorrhizal Mutualists.</title>
        <authorList>
            <consortium name="DOE Joint Genome Institute"/>
            <consortium name="Mycorrhizal Genomics Consortium"/>
            <person name="Kohler A."/>
            <person name="Kuo A."/>
            <person name="Nagy L.G."/>
            <person name="Floudas D."/>
            <person name="Copeland A."/>
            <person name="Barry K.W."/>
            <person name="Cichocki N."/>
            <person name="Veneault-Fourrey C."/>
            <person name="LaButti K."/>
            <person name="Lindquist E.A."/>
            <person name="Lipzen A."/>
            <person name="Lundell T."/>
            <person name="Morin E."/>
            <person name="Murat C."/>
            <person name="Riley R."/>
            <person name="Ohm R."/>
            <person name="Sun H."/>
            <person name="Tunlid A."/>
            <person name="Henrissat B."/>
            <person name="Grigoriev I.V."/>
            <person name="Hibbett D.S."/>
            <person name="Martin F."/>
        </authorList>
    </citation>
    <scope>NUCLEOTIDE SEQUENCE [LARGE SCALE GENOMIC DNA]</scope>
    <source>
        <strain evidence="1 2">SS14</strain>
    </source>
</reference>
<evidence type="ECO:0000313" key="2">
    <source>
        <dbReference type="Proteomes" id="UP000054279"/>
    </source>
</evidence>
<dbReference type="HOGENOM" id="CLU_2172692_0_0_1"/>
<keyword evidence="2" id="KW-1185">Reference proteome</keyword>
<gene>
    <name evidence="1" type="ORF">M422DRAFT_257443</name>
</gene>
<dbReference type="Proteomes" id="UP000054279">
    <property type="component" value="Unassembled WGS sequence"/>
</dbReference>
<dbReference type="EMBL" id="KN837149">
    <property type="protein sequence ID" value="KIJ39842.1"/>
    <property type="molecule type" value="Genomic_DNA"/>
</dbReference>
<evidence type="ECO:0000313" key="1">
    <source>
        <dbReference type="EMBL" id="KIJ39842.1"/>
    </source>
</evidence>
<accession>A0A0C9VEN1</accession>
<organism evidence="1 2">
    <name type="scientific">Sphaerobolus stellatus (strain SS14)</name>
    <dbReference type="NCBI Taxonomy" id="990650"/>
    <lineage>
        <taxon>Eukaryota</taxon>
        <taxon>Fungi</taxon>
        <taxon>Dikarya</taxon>
        <taxon>Basidiomycota</taxon>
        <taxon>Agaricomycotina</taxon>
        <taxon>Agaricomycetes</taxon>
        <taxon>Phallomycetidae</taxon>
        <taxon>Geastrales</taxon>
        <taxon>Sphaerobolaceae</taxon>
        <taxon>Sphaerobolus</taxon>
    </lineage>
</organism>
<dbReference type="OrthoDB" id="272077at2759"/>